<evidence type="ECO:0000313" key="3">
    <source>
        <dbReference type="Proteomes" id="UP000299102"/>
    </source>
</evidence>
<evidence type="ECO:0000313" key="2">
    <source>
        <dbReference type="EMBL" id="GBP49427.1"/>
    </source>
</evidence>
<protein>
    <submittedName>
        <fullName evidence="2">Uncharacterized protein</fullName>
    </submittedName>
</protein>
<dbReference type="AlphaFoldDB" id="A0A4C1WH26"/>
<feature type="compositionally biased region" description="Basic residues" evidence="1">
    <location>
        <begin position="70"/>
        <end position="80"/>
    </location>
</feature>
<evidence type="ECO:0000256" key="1">
    <source>
        <dbReference type="SAM" id="MobiDB-lite"/>
    </source>
</evidence>
<name>A0A4C1WH26_EUMVA</name>
<keyword evidence="3" id="KW-1185">Reference proteome</keyword>
<dbReference type="EMBL" id="BGZK01000544">
    <property type="protein sequence ID" value="GBP49427.1"/>
    <property type="molecule type" value="Genomic_DNA"/>
</dbReference>
<proteinExistence type="predicted"/>
<accession>A0A4C1WH26</accession>
<dbReference type="Proteomes" id="UP000299102">
    <property type="component" value="Unassembled WGS sequence"/>
</dbReference>
<organism evidence="2 3">
    <name type="scientific">Eumeta variegata</name>
    <name type="common">Bagworm moth</name>
    <name type="synonym">Eumeta japonica</name>
    <dbReference type="NCBI Taxonomy" id="151549"/>
    <lineage>
        <taxon>Eukaryota</taxon>
        <taxon>Metazoa</taxon>
        <taxon>Ecdysozoa</taxon>
        <taxon>Arthropoda</taxon>
        <taxon>Hexapoda</taxon>
        <taxon>Insecta</taxon>
        <taxon>Pterygota</taxon>
        <taxon>Neoptera</taxon>
        <taxon>Endopterygota</taxon>
        <taxon>Lepidoptera</taxon>
        <taxon>Glossata</taxon>
        <taxon>Ditrysia</taxon>
        <taxon>Tineoidea</taxon>
        <taxon>Psychidae</taxon>
        <taxon>Oiketicinae</taxon>
        <taxon>Eumeta</taxon>
    </lineage>
</organism>
<feature type="region of interest" description="Disordered" evidence="1">
    <location>
        <begin position="55"/>
        <end position="87"/>
    </location>
</feature>
<gene>
    <name evidence="2" type="ORF">EVAR_38195_1</name>
</gene>
<reference evidence="2 3" key="1">
    <citation type="journal article" date="2019" name="Commun. Biol.">
        <title>The bagworm genome reveals a unique fibroin gene that provides high tensile strength.</title>
        <authorList>
            <person name="Kono N."/>
            <person name="Nakamura H."/>
            <person name="Ohtoshi R."/>
            <person name="Tomita M."/>
            <person name="Numata K."/>
            <person name="Arakawa K."/>
        </authorList>
    </citation>
    <scope>NUCLEOTIDE SEQUENCE [LARGE SCALE GENOMIC DNA]</scope>
</reference>
<feature type="region of interest" description="Disordered" evidence="1">
    <location>
        <begin position="1"/>
        <end position="27"/>
    </location>
</feature>
<sequence length="87" mass="10113">MRKNVTLPSDRGRQTKSKNCSEPTARKPFEASAFFRSPESALPRARNFKRWHLNRGRTKGAPRTRDCGRGRRAPYRRARRALSYGNH</sequence>
<comment type="caution">
    <text evidence="2">The sequence shown here is derived from an EMBL/GenBank/DDBJ whole genome shotgun (WGS) entry which is preliminary data.</text>
</comment>